<dbReference type="PANTHER" id="PTHR10724:SF10">
    <property type="entry name" value="S1 RNA-BINDING DOMAIN-CONTAINING PROTEIN 1"/>
    <property type="match status" value="1"/>
</dbReference>
<dbReference type="GO" id="GO:0003729">
    <property type="term" value="F:mRNA binding"/>
    <property type="evidence" value="ECO:0007669"/>
    <property type="project" value="TreeGrafter"/>
</dbReference>
<accession>A0A839SA85</accession>
<dbReference type="InterPro" id="IPR037027">
    <property type="entry name" value="YqgF/RNaseH-like_dom_sf"/>
</dbReference>
<dbReference type="InterPro" id="IPR012337">
    <property type="entry name" value="RNaseH-like_sf"/>
</dbReference>
<dbReference type="PROSITE" id="PS50126">
    <property type="entry name" value="S1"/>
    <property type="match status" value="1"/>
</dbReference>
<dbReference type="Gene3D" id="1.10.150.310">
    <property type="entry name" value="Tex RuvX-like domain-like"/>
    <property type="match status" value="1"/>
</dbReference>
<sequence length="756" mass="84844">MNTHYKKIASELSIAEKQVSATVDLLDEGATVPFISRYRKELTGTLDEVQVTAIRDRIQQLRDLDKRREAILKSLTEMGKLTPELETQINAAETMVALEDIYLPYRPKRKTRATTAREKGLQPLADLLMEQKRIDVEAEAAKYIDEEKGVKSLEEALAGARDILAEFISENAEVRTRMRNLFIEKGVFQSKVVEGKEEAGIKYKDYFDWTEPVKTVPSHRILAMRRGEKEEILWLDLKPEEDEAIDLLEKAFVTGNNTSADQVKQAITDGYKRLLKPSMETEVRLFTKKKADEEAIRVFAENARQLLLGAPLGQKRTMAIDPGFRTGCKVVCLDEQGKLLEYTAIFPHTGPGQAREAEKTTKHLFEKYNIEAIAIGNGTAGRETEVFIRNLNLPNAAIVMVNESGASIYSASDVAREEFPEQDITVRGAVSIGRRLMDPLAELVKIDPKSIGVGQYQHDVDQTKLQTSLDDTVMSCVNAVGVELNTASKQILAYVSGLGPQLAQNIVEYRNQNGAFKRRDQLKKVPRLGDKAFEQAAGFLRIHHAENPLDTSAVHPERYALVEQMAKDLKCSVKELMGDDKLRKSIPLLKYTSETVGLPTLNDIMAELAKPGRDPREQFEAFSFTEGVNSINDLKVGMKLPGIVTNITNFGAFVDIGVHQDGLVHLSQITNRFIKDANEILKVAQKVEVTVTDVDINRKRIALSMKENEPKPAERERREPSREQRPAQKPVFNKKPAPQPESDLQIKLAALKDKFR</sequence>
<dbReference type="InterPro" id="IPR032639">
    <property type="entry name" value="Tex_YqgF"/>
</dbReference>
<dbReference type="SUPFAM" id="SSF50249">
    <property type="entry name" value="Nucleic acid-binding proteins"/>
    <property type="match status" value="1"/>
</dbReference>
<dbReference type="FunFam" id="3.30.420.140:FF:000001">
    <property type="entry name" value="RNA-binding transcriptional accessory protein"/>
    <property type="match status" value="1"/>
</dbReference>
<dbReference type="Gene3D" id="1.10.10.650">
    <property type="entry name" value="RuvA domain 2-like"/>
    <property type="match status" value="1"/>
</dbReference>
<evidence type="ECO:0000313" key="4">
    <source>
        <dbReference type="Proteomes" id="UP000539265"/>
    </source>
</evidence>
<dbReference type="FunFam" id="2.40.50.140:FF:000051">
    <property type="entry name" value="RNA-binding transcriptional accessory protein"/>
    <property type="match status" value="1"/>
</dbReference>
<dbReference type="AlphaFoldDB" id="A0A839SA85"/>
<dbReference type="InterPro" id="IPR003029">
    <property type="entry name" value="S1_domain"/>
</dbReference>
<reference evidence="3" key="1">
    <citation type="submission" date="2020-08" db="EMBL/GenBank/DDBJ databases">
        <title>Genomic Encyclopedia of Type Strains, Phase III (KMG-III): the genomes of soil and plant-associated and newly described type strains.</title>
        <authorList>
            <person name="Whitman W."/>
        </authorList>
    </citation>
    <scope>NUCLEOTIDE SEQUENCE [LARGE SCALE GENOMIC DNA]</scope>
    <source>
        <strain evidence="3">CECT 8628</strain>
    </source>
</reference>
<dbReference type="OrthoDB" id="9804714at2"/>
<dbReference type="Pfam" id="PF09371">
    <property type="entry name" value="Tex_N"/>
    <property type="match status" value="1"/>
</dbReference>
<dbReference type="Pfam" id="PF22706">
    <property type="entry name" value="Tex_central_region"/>
    <property type="match status" value="1"/>
</dbReference>
<keyword evidence="4" id="KW-1185">Reference proteome</keyword>
<dbReference type="Gene3D" id="2.40.50.140">
    <property type="entry name" value="Nucleic acid-binding proteins"/>
    <property type="match status" value="1"/>
</dbReference>
<feature type="domain" description="S1 motif" evidence="2">
    <location>
        <begin position="637"/>
        <end position="706"/>
    </location>
</feature>
<dbReference type="InterPro" id="IPR018974">
    <property type="entry name" value="Tex-like_N"/>
</dbReference>
<dbReference type="FunFam" id="1.10.10.650:FF:000001">
    <property type="entry name" value="S1 RNA-binding domain 1"/>
    <property type="match status" value="1"/>
</dbReference>
<dbReference type="GO" id="GO:0003735">
    <property type="term" value="F:structural constituent of ribosome"/>
    <property type="evidence" value="ECO:0007669"/>
    <property type="project" value="TreeGrafter"/>
</dbReference>
<evidence type="ECO:0000256" key="1">
    <source>
        <dbReference type="SAM" id="MobiDB-lite"/>
    </source>
</evidence>
<dbReference type="EMBL" id="JACHWX010000002">
    <property type="protein sequence ID" value="MBB3054746.1"/>
    <property type="molecule type" value="Genomic_DNA"/>
</dbReference>
<organism evidence="3 4">
    <name type="scientific">Mucilaginibacter gotjawali</name>
    <dbReference type="NCBI Taxonomy" id="1550579"/>
    <lineage>
        <taxon>Bacteria</taxon>
        <taxon>Pseudomonadati</taxon>
        <taxon>Bacteroidota</taxon>
        <taxon>Sphingobacteriia</taxon>
        <taxon>Sphingobacteriales</taxon>
        <taxon>Sphingobacteriaceae</taxon>
        <taxon>Mucilaginibacter</taxon>
    </lineage>
</organism>
<dbReference type="CDD" id="cd05685">
    <property type="entry name" value="S1_Tex"/>
    <property type="match status" value="1"/>
</dbReference>
<evidence type="ECO:0000313" key="3">
    <source>
        <dbReference type="EMBL" id="MBB3054746.1"/>
    </source>
</evidence>
<dbReference type="InterPro" id="IPR006641">
    <property type="entry name" value="YqgF/RNaseH-like_dom"/>
</dbReference>
<feature type="compositionally biased region" description="Basic and acidic residues" evidence="1">
    <location>
        <begin position="706"/>
        <end position="726"/>
    </location>
</feature>
<dbReference type="RefSeq" id="WP_096356416.1">
    <property type="nucleotide sequence ID" value="NZ_AP017313.1"/>
</dbReference>
<dbReference type="InterPro" id="IPR041692">
    <property type="entry name" value="HHH_9"/>
</dbReference>
<dbReference type="Gene3D" id="3.30.420.140">
    <property type="entry name" value="YqgF/RNase H-like domain"/>
    <property type="match status" value="1"/>
</dbReference>
<evidence type="ECO:0000259" key="2">
    <source>
        <dbReference type="PROSITE" id="PS50126"/>
    </source>
</evidence>
<name>A0A839SA85_9SPHI</name>
<dbReference type="GO" id="GO:0006412">
    <property type="term" value="P:translation"/>
    <property type="evidence" value="ECO:0007669"/>
    <property type="project" value="TreeGrafter"/>
</dbReference>
<dbReference type="InterPro" id="IPR050437">
    <property type="entry name" value="Ribos_protein_bS1-like"/>
</dbReference>
<dbReference type="InterPro" id="IPR023319">
    <property type="entry name" value="Tex-like_HTH_dom_sf"/>
</dbReference>
<dbReference type="GO" id="GO:0006139">
    <property type="term" value="P:nucleobase-containing compound metabolic process"/>
    <property type="evidence" value="ECO:0007669"/>
    <property type="project" value="InterPro"/>
</dbReference>
<dbReference type="SUPFAM" id="SSF158832">
    <property type="entry name" value="Tex N-terminal region-like"/>
    <property type="match status" value="1"/>
</dbReference>
<dbReference type="InterPro" id="IPR010994">
    <property type="entry name" value="RuvA_2-like"/>
</dbReference>
<dbReference type="Pfam" id="PF12836">
    <property type="entry name" value="HHH_3"/>
    <property type="match status" value="1"/>
</dbReference>
<dbReference type="InterPro" id="IPR055179">
    <property type="entry name" value="Tex-like_central_region"/>
</dbReference>
<dbReference type="Pfam" id="PF16921">
    <property type="entry name" value="Tex_YqgF"/>
    <property type="match status" value="1"/>
</dbReference>
<dbReference type="SUPFAM" id="SSF53098">
    <property type="entry name" value="Ribonuclease H-like"/>
    <property type="match status" value="1"/>
</dbReference>
<dbReference type="Proteomes" id="UP000539265">
    <property type="component" value="Unassembled WGS sequence"/>
</dbReference>
<dbReference type="GO" id="GO:0005737">
    <property type="term" value="C:cytoplasm"/>
    <property type="evidence" value="ECO:0007669"/>
    <property type="project" value="UniProtKB-ARBA"/>
</dbReference>
<dbReference type="SMART" id="SM00316">
    <property type="entry name" value="S1"/>
    <property type="match status" value="1"/>
</dbReference>
<dbReference type="InterPro" id="IPR023323">
    <property type="entry name" value="Tex-like_dom_sf"/>
</dbReference>
<dbReference type="SUPFAM" id="SSF47781">
    <property type="entry name" value="RuvA domain 2-like"/>
    <property type="match status" value="2"/>
</dbReference>
<dbReference type="SMART" id="SM00732">
    <property type="entry name" value="YqgFc"/>
    <property type="match status" value="1"/>
</dbReference>
<dbReference type="Pfam" id="PF00575">
    <property type="entry name" value="S1"/>
    <property type="match status" value="1"/>
</dbReference>
<proteinExistence type="predicted"/>
<dbReference type="Gene3D" id="1.10.3500.10">
    <property type="entry name" value="Tex N-terminal region-like"/>
    <property type="match status" value="1"/>
</dbReference>
<feature type="region of interest" description="Disordered" evidence="1">
    <location>
        <begin position="705"/>
        <end position="745"/>
    </location>
</feature>
<protein>
    <recommendedName>
        <fullName evidence="2">S1 motif domain-containing protein</fullName>
    </recommendedName>
</protein>
<dbReference type="InterPro" id="IPR012340">
    <property type="entry name" value="NA-bd_OB-fold"/>
</dbReference>
<dbReference type="FunFam" id="1.10.150.310:FF:000001">
    <property type="entry name" value="RNA-binding transcriptional accessory protein"/>
    <property type="match status" value="1"/>
</dbReference>
<dbReference type="PANTHER" id="PTHR10724">
    <property type="entry name" value="30S RIBOSOMAL PROTEIN S1"/>
    <property type="match status" value="1"/>
</dbReference>
<dbReference type="InterPro" id="IPR044146">
    <property type="entry name" value="S1_Tex"/>
</dbReference>
<comment type="caution">
    <text evidence="3">The sequence shown here is derived from an EMBL/GenBank/DDBJ whole genome shotgun (WGS) entry which is preliminary data.</text>
</comment>
<gene>
    <name evidence="3" type="ORF">FHS11_001156</name>
</gene>
<dbReference type="Pfam" id="PF17674">
    <property type="entry name" value="HHH_9"/>
    <property type="match status" value="1"/>
</dbReference>